<evidence type="ECO:0000313" key="2">
    <source>
        <dbReference type="Proteomes" id="UP000203372"/>
    </source>
</evidence>
<protein>
    <submittedName>
        <fullName evidence="1">Uncharacterized protein</fullName>
    </submittedName>
</protein>
<dbReference type="KEGG" id="vg:26516522"/>
<accession>A0A0S2MVM9</accession>
<dbReference type="OrthoDB" id="24778at10239"/>
<sequence length="164" mass="18577">MNNSEVRAHLRKGELAVALLETLGYRFETDPANANRTIWIAPPATDEDTVTSTLKKLIKDETAKAYLAGERNGLAKAAPEQGPNWHLVKDMVGRFFRIRPENIPEHHPLREFGAIHFKGVNYKAMSIQYERSATYTGYTVAFEFKTRPFTPQVVRLPLSCAAFR</sequence>
<reference evidence="1 2" key="1">
    <citation type="submission" date="2015-11" db="EMBL/GenBank/DDBJ databases">
        <title>Bacteriophage PPPL-1 effective to Pseudomonas syringae pathovars.</title>
        <authorList>
            <person name="Yu J.-G."/>
            <person name="Lim J.-A."/>
            <person name="Heu S."/>
            <person name="Oh C.-S."/>
        </authorList>
    </citation>
    <scope>NUCLEOTIDE SEQUENCE [LARGE SCALE GENOMIC DNA]</scope>
</reference>
<dbReference type="GeneID" id="26516522"/>
<gene>
    <name evidence="1" type="ORF">PPPL1_025</name>
</gene>
<name>A0A0S2MVM9_9CAUD</name>
<evidence type="ECO:0000313" key="1">
    <source>
        <dbReference type="EMBL" id="ALO79985.1"/>
    </source>
</evidence>
<proteinExistence type="predicted"/>
<keyword evidence="2" id="KW-1185">Reference proteome</keyword>
<dbReference type="RefSeq" id="YP_009187970.1">
    <property type="nucleotide sequence ID" value="NC_028661.1"/>
</dbReference>
<organism evidence="1 2">
    <name type="scientific">Pseudomonas phage PPPL-1</name>
    <dbReference type="NCBI Taxonomy" id="1755692"/>
    <lineage>
        <taxon>Viruses</taxon>
        <taxon>Duplodnaviria</taxon>
        <taxon>Heunggongvirae</taxon>
        <taxon>Uroviricota</taxon>
        <taxon>Caudoviricetes</taxon>
        <taxon>Autographivirales</taxon>
        <taxon>Autotranscriptaviridae</taxon>
        <taxon>Studiervirinae</taxon>
        <taxon>Hennigervirus</taxon>
        <taxon>Hennigervirus PPPL1</taxon>
        <taxon>Ghunavirus PPPL1</taxon>
    </lineage>
</organism>
<dbReference type="Proteomes" id="UP000203372">
    <property type="component" value="Segment"/>
</dbReference>
<dbReference type="EMBL" id="KU064779">
    <property type="protein sequence ID" value="ALO79985.1"/>
    <property type="molecule type" value="Genomic_DNA"/>
</dbReference>